<keyword evidence="1" id="KW-1133">Transmembrane helix</keyword>
<evidence type="ECO:0000313" key="4">
    <source>
        <dbReference type="Proteomes" id="UP000239203"/>
    </source>
</evidence>
<evidence type="ECO:0000256" key="2">
    <source>
        <dbReference type="SAM" id="SignalP"/>
    </source>
</evidence>
<name>A0A2S6GNK3_9PSEU</name>
<keyword evidence="2" id="KW-0732">Signal</keyword>
<protein>
    <recommendedName>
        <fullName evidence="5">ABC-2 family transporter</fullName>
    </recommendedName>
</protein>
<evidence type="ECO:0000256" key="1">
    <source>
        <dbReference type="SAM" id="Phobius"/>
    </source>
</evidence>
<keyword evidence="4" id="KW-1185">Reference proteome</keyword>
<sequence length="263" mass="27880">MLWLTFRQHRAQVAATAALLVAIGTALLVNAATATVDDAGFGVLAPLMTWLPILPVAVGVFWGAPLVAAEHERGTALLAWTQSVSRDRWVAVKLALLGTAVTAGGLLFGVMVQAWLDHYAGIPEANRFAHGYFVLTGVVPGLWWLFAFLLGAALGAVLRRTVAAMAVTVGALLVVMLALTRLRGYYVDPVLVPMDGPFDGQVFAGADRWLFVKPVLGPSAAVPGMLVQPADRYWRFQWTEAAILGTASLALAGAAVAAVRRRA</sequence>
<gene>
    <name evidence="3" type="ORF">CLV40_109200</name>
</gene>
<dbReference type="AlphaFoldDB" id="A0A2S6GNK3"/>
<feature type="transmembrane region" description="Helical" evidence="1">
    <location>
        <begin position="241"/>
        <end position="259"/>
    </location>
</feature>
<feature type="chain" id="PRO_5018177180" description="ABC-2 family transporter" evidence="2">
    <location>
        <begin position="32"/>
        <end position="263"/>
    </location>
</feature>
<feature type="transmembrane region" description="Helical" evidence="1">
    <location>
        <begin position="128"/>
        <end position="150"/>
    </location>
</feature>
<reference evidence="3 4" key="1">
    <citation type="submission" date="2018-02" db="EMBL/GenBank/DDBJ databases">
        <title>Genomic Encyclopedia of Archaeal and Bacterial Type Strains, Phase II (KMG-II): from individual species to whole genera.</title>
        <authorList>
            <person name="Goeker M."/>
        </authorList>
    </citation>
    <scope>NUCLEOTIDE SEQUENCE [LARGE SCALE GENOMIC DNA]</scope>
    <source>
        <strain evidence="3 4">YU 961-1</strain>
    </source>
</reference>
<keyword evidence="1" id="KW-0472">Membrane</keyword>
<accession>A0A2S6GNK3</accession>
<evidence type="ECO:0000313" key="3">
    <source>
        <dbReference type="EMBL" id="PPK66815.1"/>
    </source>
</evidence>
<dbReference type="EMBL" id="PTIX01000009">
    <property type="protein sequence ID" value="PPK66815.1"/>
    <property type="molecule type" value="Genomic_DNA"/>
</dbReference>
<organism evidence="3 4">
    <name type="scientific">Actinokineospora auranticolor</name>
    <dbReference type="NCBI Taxonomy" id="155976"/>
    <lineage>
        <taxon>Bacteria</taxon>
        <taxon>Bacillati</taxon>
        <taxon>Actinomycetota</taxon>
        <taxon>Actinomycetes</taxon>
        <taxon>Pseudonocardiales</taxon>
        <taxon>Pseudonocardiaceae</taxon>
        <taxon>Actinokineospora</taxon>
    </lineage>
</organism>
<keyword evidence="1" id="KW-0812">Transmembrane</keyword>
<feature type="signal peptide" evidence="2">
    <location>
        <begin position="1"/>
        <end position="31"/>
    </location>
</feature>
<proteinExistence type="predicted"/>
<dbReference type="Proteomes" id="UP000239203">
    <property type="component" value="Unassembled WGS sequence"/>
</dbReference>
<comment type="caution">
    <text evidence="3">The sequence shown here is derived from an EMBL/GenBank/DDBJ whole genome shotgun (WGS) entry which is preliminary data.</text>
</comment>
<feature type="transmembrane region" description="Helical" evidence="1">
    <location>
        <begin position="162"/>
        <end position="182"/>
    </location>
</feature>
<dbReference type="OrthoDB" id="3579673at2"/>
<evidence type="ECO:0008006" key="5">
    <source>
        <dbReference type="Google" id="ProtNLM"/>
    </source>
</evidence>
<dbReference type="RefSeq" id="WP_104480181.1">
    <property type="nucleotide sequence ID" value="NZ_CP154825.1"/>
</dbReference>
<feature type="transmembrane region" description="Helical" evidence="1">
    <location>
        <begin position="47"/>
        <end position="69"/>
    </location>
</feature>
<feature type="transmembrane region" description="Helical" evidence="1">
    <location>
        <begin position="90"/>
        <end position="116"/>
    </location>
</feature>